<dbReference type="RefSeq" id="WP_214091531.1">
    <property type="nucleotide sequence ID" value="NZ_JAHCLR010000004.1"/>
</dbReference>
<accession>A0ABS5RI72</accession>
<feature type="chain" id="PRO_5046071845" evidence="1">
    <location>
        <begin position="31"/>
        <end position="106"/>
    </location>
</feature>
<dbReference type="EMBL" id="JAHCLR010000004">
    <property type="protein sequence ID" value="MBS9532639.1"/>
    <property type="molecule type" value="Genomic_DNA"/>
</dbReference>
<evidence type="ECO:0000313" key="3">
    <source>
        <dbReference type="Proteomes" id="UP001519535"/>
    </source>
</evidence>
<organism evidence="2 3">
    <name type="scientific">Mycolicibacter acidiphilus</name>
    <dbReference type="NCBI Taxonomy" id="2835306"/>
    <lineage>
        <taxon>Bacteria</taxon>
        <taxon>Bacillati</taxon>
        <taxon>Actinomycetota</taxon>
        <taxon>Actinomycetes</taxon>
        <taxon>Mycobacteriales</taxon>
        <taxon>Mycobacteriaceae</taxon>
        <taxon>Mycolicibacter</taxon>
    </lineage>
</organism>
<keyword evidence="3" id="KW-1185">Reference proteome</keyword>
<name>A0ABS5RI72_9MYCO</name>
<evidence type="ECO:0000256" key="1">
    <source>
        <dbReference type="SAM" id="SignalP"/>
    </source>
</evidence>
<reference evidence="2 3" key="1">
    <citation type="submission" date="2021-05" db="EMBL/GenBank/DDBJ databases">
        <title>Mycobacterium acidophilum sp. nov., an extremely acid-tolerant member of the genus Mycobacterium.</title>
        <authorList>
            <person name="Xia J."/>
        </authorList>
    </citation>
    <scope>NUCLEOTIDE SEQUENCE [LARGE SCALE GENOMIC DNA]</scope>
    <source>
        <strain evidence="2 3">M1</strain>
    </source>
</reference>
<keyword evidence="1" id="KW-0732">Signal</keyword>
<feature type="signal peptide" evidence="1">
    <location>
        <begin position="1"/>
        <end position="30"/>
    </location>
</feature>
<gene>
    <name evidence="2" type="ORF">KIH27_03450</name>
</gene>
<protein>
    <submittedName>
        <fullName evidence="2">DUF732 domain-containing protein</fullName>
    </submittedName>
</protein>
<proteinExistence type="predicted"/>
<dbReference type="Proteomes" id="UP001519535">
    <property type="component" value="Unassembled WGS sequence"/>
</dbReference>
<sequence length="106" mass="10997">MSRVLRCAAPALVTAAITAAAVAGAGPAQADDAGFLRFLAEHGYTGLYAGGEPIPQSSVLALGHMVCENLHVGVTVELQQPNYPAWPQFPLIADAAQRELCPSGLR</sequence>
<evidence type="ECO:0000313" key="2">
    <source>
        <dbReference type="EMBL" id="MBS9532639.1"/>
    </source>
</evidence>
<comment type="caution">
    <text evidence="2">The sequence shown here is derived from an EMBL/GenBank/DDBJ whole genome shotgun (WGS) entry which is preliminary data.</text>
</comment>